<dbReference type="Proteomes" id="UP000076612">
    <property type="component" value="Unassembled WGS sequence"/>
</dbReference>
<feature type="transmembrane region" description="Helical" evidence="7">
    <location>
        <begin position="94"/>
        <end position="116"/>
    </location>
</feature>
<keyword evidence="2 7" id="KW-0813">Transport</keyword>
<evidence type="ECO:0000256" key="5">
    <source>
        <dbReference type="ARBA" id="ARBA00022989"/>
    </source>
</evidence>
<dbReference type="SUPFAM" id="SSF161098">
    <property type="entry name" value="MetI-like"/>
    <property type="match status" value="1"/>
</dbReference>
<dbReference type="AlphaFoldDB" id="A0AB34XVE1"/>
<feature type="transmembrane region" description="Helical" evidence="7">
    <location>
        <begin position="128"/>
        <end position="147"/>
    </location>
</feature>
<reference evidence="11" key="1">
    <citation type="submission" date="2016-01" db="EMBL/GenBank/DDBJ databases">
        <title>Draft genome of Chromobacterium sp. F49.</title>
        <authorList>
            <person name="Hong K.W."/>
        </authorList>
    </citation>
    <scope>NUCLEOTIDE SEQUENCE [LARGE SCALE GENOMIC DNA]</scope>
    <source>
        <strain evidence="11">M40</strain>
    </source>
</reference>
<dbReference type="CDD" id="cd06261">
    <property type="entry name" value="TM_PBP2"/>
    <property type="match status" value="1"/>
</dbReference>
<comment type="caution">
    <text evidence="10">The sequence shown here is derived from an EMBL/GenBank/DDBJ whole genome shotgun (WGS) entry which is preliminary data.</text>
</comment>
<evidence type="ECO:0000313" key="10">
    <source>
        <dbReference type="EMBL" id="KZE22626.1"/>
    </source>
</evidence>
<comment type="subcellular location">
    <subcellularLocation>
        <location evidence="1 7">Cell membrane</location>
        <topology evidence="1 7">Multi-pass membrane protein</topology>
    </subcellularLocation>
</comment>
<dbReference type="Pfam" id="PF00528">
    <property type="entry name" value="BPD_transp_1"/>
    <property type="match status" value="1"/>
</dbReference>
<evidence type="ECO:0000256" key="4">
    <source>
        <dbReference type="ARBA" id="ARBA00022692"/>
    </source>
</evidence>
<dbReference type="PROSITE" id="PS50928">
    <property type="entry name" value="ABC_TM1"/>
    <property type="match status" value="1"/>
</dbReference>
<evidence type="ECO:0000256" key="1">
    <source>
        <dbReference type="ARBA" id="ARBA00004651"/>
    </source>
</evidence>
<comment type="similarity">
    <text evidence="7">Belongs to the binding-protein-dependent transport system permease family.</text>
</comment>
<name>A0AB34XVE1_9MICO</name>
<evidence type="ECO:0000313" key="11">
    <source>
        <dbReference type="Proteomes" id="UP000076612"/>
    </source>
</evidence>
<evidence type="ECO:0000259" key="9">
    <source>
        <dbReference type="PROSITE" id="PS50928"/>
    </source>
</evidence>
<sequence>MSGVHPRDPPRGEAAVKARVSNRQRGETRLGWMLSAPAVIILLAVTGYPILQAVYFSFFNYRMTDPDNRFVNWGQNYIVILTDPLWWQTVGVTLLLTVVTVAVELVLGFALALVMLNALKAVRPWVRTAILIPYGIITVVAAFSWKYAFDLGTGFVGTWLSMPEFDWFGDFWSAFLVICAAEIWKTTPFISLLLLSGLAQIPGDMLEAATVDGASWWQRMSKVIIPNMKAAIMVALLFRTLDAFRVFDSVFVMTAGAQNTATVSFLTYNQSIGQLQLGMGSALSVLLFLSVALICFIFIKVFKVDLAQARGE</sequence>
<keyword evidence="6 7" id="KW-0472">Membrane</keyword>
<dbReference type="InterPro" id="IPR035906">
    <property type="entry name" value="MetI-like_sf"/>
</dbReference>
<feature type="transmembrane region" description="Helical" evidence="7">
    <location>
        <begin position="30"/>
        <end position="51"/>
    </location>
</feature>
<evidence type="ECO:0000256" key="8">
    <source>
        <dbReference type="SAM" id="MobiDB-lite"/>
    </source>
</evidence>
<feature type="transmembrane region" description="Helical" evidence="7">
    <location>
        <begin position="167"/>
        <end position="184"/>
    </location>
</feature>
<dbReference type="PANTHER" id="PTHR43005:SF2">
    <property type="entry name" value="INTEGRAL MEMBRANE SUGAR TRANSPORT PROTEIN"/>
    <property type="match status" value="1"/>
</dbReference>
<feature type="region of interest" description="Disordered" evidence="8">
    <location>
        <begin position="1"/>
        <end position="22"/>
    </location>
</feature>
<evidence type="ECO:0000256" key="2">
    <source>
        <dbReference type="ARBA" id="ARBA00022448"/>
    </source>
</evidence>
<dbReference type="PANTHER" id="PTHR43005">
    <property type="entry name" value="BLR7065 PROTEIN"/>
    <property type="match status" value="1"/>
</dbReference>
<keyword evidence="3" id="KW-1003">Cell membrane</keyword>
<proteinExistence type="inferred from homology"/>
<feature type="transmembrane region" description="Helical" evidence="7">
    <location>
        <begin position="230"/>
        <end position="257"/>
    </location>
</feature>
<accession>A0AB34XVE1</accession>
<dbReference type="GO" id="GO:0005886">
    <property type="term" value="C:plasma membrane"/>
    <property type="evidence" value="ECO:0007669"/>
    <property type="project" value="UniProtKB-SubCell"/>
</dbReference>
<dbReference type="EMBL" id="LQQR01000007">
    <property type="protein sequence ID" value="KZE22626.1"/>
    <property type="molecule type" value="Genomic_DNA"/>
</dbReference>
<evidence type="ECO:0000256" key="6">
    <source>
        <dbReference type="ARBA" id="ARBA00023136"/>
    </source>
</evidence>
<evidence type="ECO:0000256" key="3">
    <source>
        <dbReference type="ARBA" id="ARBA00022475"/>
    </source>
</evidence>
<evidence type="ECO:0000256" key="7">
    <source>
        <dbReference type="RuleBase" id="RU363032"/>
    </source>
</evidence>
<gene>
    <name evidence="10" type="ORF">AVW13_06760</name>
</gene>
<feature type="compositionally biased region" description="Basic and acidic residues" evidence="8">
    <location>
        <begin position="1"/>
        <end position="16"/>
    </location>
</feature>
<keyword evidence="4 7" id="KW-0812">Transmembrane</keyword>
<feature type="transmembrane region" description="Helical" evidence="7">
    <location>
        <begin position="277"/>
        <end position="302"/>
    </location>
</feature>
<keyword evidence="5 7" id="KW-1133">Transmembrane helix</keyword>
<dbReference type="GO" id="GO:0055085">
    <property type="term" value="P:transmembrane transport"/>
    <property type="evidence" value="ECO:0007669"/>
    <property type="project" value="InterPro"/>
</dbReference>
<organism evidence="10 11">
    <name type="scientific">Brevibacterium casei</name>
    <dbReference type="NCBI Taxonomy" id="33889"/>
    <lineage>
        <taxon>Bacteria</taxon>
        <taxon>Bacillati</taxon>
        <taxon>Actinomycetota</taxon>
        <taxon>Actinomycetes</taxon>
        <taxon>Micrococcales</taxon>
        <taxon>Brevibacteriaceae</taxon>
        <taxon>Brevibacterium</taxon>
    </lineage>
</organism>
<dbReference type="Gene3D" id="1.10.3720.10">
    <property type="entry name" value="MetI-like"/>
    <property type="match status" value="1"/>
</dbReference>
<feature type="domain" description="ABC transmembrane type-1" evidence="9">
    <location>
        <begin position="90"/>
        <end position="298"/>
    </location>
</feature>
<dbReference type="InterPro" id="IPR000515">
    <property type="entry name" value="MetI-like"/>
</dbReference>
<protein>
    <submittedName>
        <fullName evidence="10">ABC transporter permease</fullName>
    </submittedName>
</protein>